<keyword evidence="2" id="KW-1185">Reference proteome</keyword>
<dbReference type="EMBL" id="JWIT01000007">
    <property type="protein sequence ID" value="KJF73182.1"/>
    <property type="molecule type" value="Genomic_DNA"/>
</dbReference>
<proteinExistence type="predicted"/>
<evidence type="ECO:0000313" key="1">
    <source>
        <dbReference type="EMBL" id="KJF73182.1"/>
    </source>
</evidence>
<accession>A0ABR5D7Y6</accession>
<evidence type="ECO:0000313" key="2">
    <source>
        <dbReference type="Proteomes" id="UP000032564"/>
    </source>
</evidence>
<dbReference type="Proteomes" id="UP000032564">
    <property type="component" value="Unassembled WGS sequence"/>
</dbReference>
<protein>
    <submittedName>
        <fullName evidence="1">Uncharacterized protein</fullName>
    </submittedName>
</protein>
<gene>
    <name evidence="1" type="ORF">RP75_13365</name>
</gene>
<dbReference type="RefSeq" id="WP_045019071.1">
    <property type="nucleotide sequence ID" value="NZ_CP166105.1"/>
</dbReference>
<sequence length="193" mass="21482">MRAAFSWLDSTKLIAASSKFTGRISEKIPLIFEDHFVRPDETENMRPTSQEERRDLKATVGRLLRQVGASNVAKESRVGEAHLSRYASPREKEFMPLDVVADVERMAGYPLVTEFMAQMSGFRLVQNESEADAPDMEDVGRLADTKGKLLSALITSFLDGKIDNHERRTLLPLLDDAIAQMQELRSGLIGGGS</sequence>
<organism evidence="1 2">
    <name type="scientific">Agrobacterium arsenijevicii</name>
    <dbReference type="NCBI Taxonomy" id="1585697"/>
    <lineage>
        <taxon>Bacteria</taxon>
        <taxon>Pseudomonadati</taxon>
        <taxon>Pseudomonadota</taxon>
        <taxon>Alphaproteobacteria</taxon>
        <taxon>Hyphomicrobiales</taxon>
        <taxon>Rhizobiaceae</taxon>
        <taxon>Rhizobium/Agrobacterium group</taxon>
        <taxon>Agrobacterium</taxon>
    </lineage>
</organism>
<reference evidence="1 2" key="1">
    <citation type="submission" date="2014-12" db="EMBL/GenBank/DDBJ databases">
        <authorList>
            <person name="Kuzmanovic N."/>
            <person name="Pulawska J."/>
            <person name="Obradovic A."/>
        </authorList>
    </citation>
    <scope>NUCLEOTIDE SEQUENCE [LARGE SCALE GENOMIC DNA]</scope>
    <source>
        <strain evidence="1 2">KFB 330</strain>
    </source>
</reference>
<comment type="caution">
    <text evidence="1">The sequence shown here is derived from an EMBL/GenBank/DDBJ whole genome shotgun (WGS) entry which is preliminary data.</text>
</comment>
<name>A0ABR5D7Y6_9HYPH</name>